<keyword evidence="3" id="KW-1185">Reference proteome</keyword>
<keyword evidence="1" id="KW-0732">Signal</keyword>
<dbReference type="EMBL" id="JARK01001522">
    <property type="protein sequence ID" value="EYB93138.1"/>
    <property type="molecule type" value="Genomic_DNA"/>
</dbReference>
<dbReference type="Proteomes" id="UP000024635">
    <property type="component" value="Unassembled WGS sequence"/>
</dbReference>
<feature type="chain" id="PRO_5001489856" evidence="1">
    <location>
        <begin position="22"/>
        <end position="67"/>
    </location>
</feature>
<name>A0A016SR27_9BILA</name>
<gene>
    <name evidence="2" type="primary">Acey_s0186.g1097</name>
    <name evidence="2" type="ORF">Y032_0186g1097</name>
</gene>
<sequence>MSMSTFLVLMVLCALCIVAMAHFPVYSSYGDDGKRFDMFRTLSKNRNAQKKAGFFPGRPLLDFYAEY</sequence>
<reference evidence="3" key="1">
    <citation type="journal article" date="2015" name="Nat. Genet.">
        <title>The genome and transcriptome of the zoonotic hookworm Ancylostoma ceylanicum identify infection-specific gene families.</title>
        <authorList>
            <person name="Schwarz E.M."/>
            <person name="Hu Y."/>
            <person name="Antoshechkin I."/>
            <person name="Miller M.M."/>
            <person name="Sternberg P.W."/>
            <person name="Aroian R.V."/>
        </authorList>
    </citation>
    <scope>NUCLEOTIDE SEQUENCE</scope>
    <source>
        <strain evidence="3">HY135</strain>
    </source>
</reference>
<proteinExistence type="predicted"/>
<comment type="caution">
    <text evidence="2">The sequence shown here is derived from an EMBL/GenBank/DDBJ whole genome shotgun (WGS) entry which is preliminary data.</text>
</comment>
<organism evidence="2 3">
    <name type="scientific">Ancylostoma ceylanicum</name>
    <dbReference type="NCBI Taxonomy" id="53326"/>
    <lineage>
        <taxon>Eukaryota</taxon>
        <taxon>Metazoa</taxon>
        <taxon>Ecdysozoa</taxon>
        <taxon>Nematoda</taxon>
        <taxon>Chromadorea</taxon>
        <taxon>Rhabditida</taxon>
        <taxon>Rhabditina</taxon>
        <taxon>Rhabditomorpha</taxon>
        <taxon>Strongyloidea</taxon>
        <taxon>Ancylostomatidae</taxon>
        <taxon>Ancylostomatinae</taxon>
        <taxon>Ancylostoma</taxon>
    </lineage>
</organism>
<evidence type="ECO:0000256" key="1">
    <source>
        <dbReference type="SAM" id="SignalP"/>
    </source>
</evidence>
<protein>
    <submittedName>
        <fullName evidence="2">Uncharacterized protein</fullName>
    </submittedName>
</protein>
<evidence type="ECO:0000313" key="3">
    <source>
        <dbReference type="Proteomes" id="UP000024635"/>
    </source>
</evidence>
<evidence type="ECO:0000313" key="2">
    <source>
        <dbReference type="EMBL" id="EYB93138.1"/>
    </source>
</evidence>
<accession>A0A016SR27</accession>
<feature type="signal peptide" evidence="1">
    <location>
        <begin position="1"/>
        <end position="21"/>
    </location>
</feature>
<dbReference type="AlphaFoldDB" id="A0A016SR27"/>